<dbReference type="AlphaFoldDB" id="A0A4R6U1Q1"/>
<reference evidence="1 2" key="1">
    <citation type="submission" date="2019-03" db="EMBL/GenBank/DDBJ databases">
        <title>Genomic Encyclopedia of Type Strains, Phase IV (KMG-IV): sequencing the most valuable type-strain genomes for metagenomic binning, comparative biology and taxonomic classification.</title>
        <authorList>
            <person name="Goeker M."/>
        </authorList>
    </citation>
    <scope>NUCLEOTIDE SEQUENCE [LARGE SCALE GENOMIC DNA]</scope>
    <source>
        <strain evidence="1 2">DSM 28679</strain>
    </source>
</reference>
<dbReference type="SUPFAM" id="SSF47240">
    <property type="entry name" value="Ferritin-like"/>
    <property type="match status" value="1"/>
</dbReference>
<dbReference type="EMBL" id="SNYK01000002">
    <property type="protein sequence ID" value="TDQ39536.1"/>
    <property type="molecule type" value="Genomic_DNA"/>
</dbReference>
<dbReference type="InterPro" id="IPR012347">
    <property type="entry name" value="Ferritin-like"/>
</dbReference>
<evidence type="ECO:0000313" key="2">
    <source>
        <dbReference type="Proteomes" id="UP000294575"/>
    </source>
</evidence>
<dbReference type="Pfam" id="PF06175">
    <property type="entry name" value="MiaE"/>
    <property type="match status" value="1"/>
</dbReference>
<dbReference type="Gene3D" id="1.20.1260.10">
    <property type="match status" value="1"/>
</dbReference>
<name>A0A4R6U1Q1_9GAMM</name>
<accession>A0A4R6U1Q1</accession>
<evidence type="ECO:0000313" key="1">
    <source>
        <dbReference type="EMBL" id="TDQ39536.1"/>
    </source>
</evidence>
<dbReference type="CDD" id="cd07910">
    <property type="entry name" value="MiaE"/>
    <property type="match status" value="1"/>
</dbReference>
<dbReference type="InterPro" id="IPR010386">
    <property type="entry name" value="tRNA-Hydrxlase_MiaE"/>
</dbReference>
<protein>
    <submittedName>
        <fullName evidence="1">tRNA-(Ms[2]io[6]A)-hydroxylase</fullName>
    </submittedName>
</protein>
<keyword evidence="2" id="KW-1185">Reference proteome</keyword>
<gene>
    <name evidence="1" type="ORF">DFQ45_102233</name>
</gene>
<proteinExistence type="predicted"/>
<dbReference type="PANTHER" id="PTHR42637:SF1">
    <property type="entry name" value="TRNA 2-(METHYLSULFANYL)-N(6)-ISOPENTENYLADENOSINE(37) HYDROXYLASE"/>
    <property type="match status" value="1"/>
</dbReference>
<sequence>MTTADAGLEGCRYYWYAFSLTDIRAEILTRVSMLQVTGGCILSPLFYIGCLVVLDMIPEIEAFLLCETPPAWIEQALQHPEELLIDHANCEKKAAGTALTLMFRYAEKEDLQQKMSRLAREELRHFEQVTAIMKKRGIKYRQLSASEYAKRLHQHARIQEPGRLIDTLIIGAFIEARSCERFYRLLPHLDEELGKFYQSLLKSEARHFEDYLKLAQQYSKEPIEERVAFFAEQERQAIFTADATFRFHSGVPAL</sequence>
<organism evidence="1 2">
    <name type="scientific">Thiopseudomonas denitrificans</name>
    <dbReference type="NCBI Taxonomy" id="1501432"/>
    <lineage>
        <taxon>Bacteria</taxon>
        <taxon>Pseudomonadati</taxon>
        <taxon>Pseudomonadota</taxon>
        <taxon>Gammaproteobacteria</taxon>
        <taxon>Pseudomonadales</taxon>
        <taxon>Pseudomonadaceae</taxon>
        <taxon>Thiopseudomonas</taxon>
    </lineage>
</organism>
<dbReference type="InterPro" id="IPR009078">
    <property type="entry name" value="Ferritin-like_SF"/>
</dbReference>
<comment type="caution">
    <text evidence="1">The sequence shown here is derived from an EMBL/GenBank/DDBJ whole genome shotgun (WGS) entry which is preliminary data.</text>
</comment>
<dbReference type="Proteomes" id="UP000294575">
    <property type="component" value="Unassembled WGS sequence"/>
</dbReference>
<dbReference type="GO" id="GO:0006400">
    <property type="term" value="P:tRNA modification"/>
    <property type="evidence" value="ECO:0007669"/>
    <property type="project" value="InterPro"/>
</dbReference>
<dbReference type="PANTHER" id="PTHR42637">
    <property type="entry name" value="TRNA-(MS[2]IO[6]A)-HYDROXYLASE"/>
    <property type="match status" value="1"/>
</dbReference>
<dbReference type="GO" id="GO:0045301">
    <property type="term" value="F:tRNA 2-(methylsulfanyl)-N(6)-isopentenyladenosine(37) hydroxylase activity"/>
    <property type="evidence" value="ECO:0007669"/>
    <property type="project" value="InterPro"/>
</dbReference>